<dbReference type="Gene3D" id="2.60.120.200">
    <property type="match status" value="1"/>
</dbReference>
<proteinExistence type="inferred from homology"/>
<evidence type="ECO:0000256" key="4">
    <source>
        <dbReference type="ARBA" id="ARBA00023295"/>
    </source>
</evidence>
<reference evidence="10" key="1">
    <citation type="submission" date="2019-04" db="EMBL/GenBank/DDBJ databases">
        <title>Friends and foes A comparative genomics studyof 23 Aspergillus species from section Flavi.</title>
        <authorList>
            <consortium name="DOE Joint Genome Institute"/>
            <person name="Kjaerbolling I."/>
            <person name="Vesth T."/>
            <person name="Frisvad J.C."/>
            <person name="Nybo J.L."/>
            <person name="Theobald S."/>
            <person name="Kildgaard S."/>
            <person name="Isbrandt T."/>
            <person name="Kuo A."/>
            <person name="Sato A."/>
            <person name="Lyhne E.K."/>
            <person name="Kogle M.E."/>
            <person name="Wiebenga A."/>
            <person name="Kun R.S."/>
            <person name="Lubbers R.J."/>
            <person name="Makela M.R."/>
            <person name="Barry K."/>
            <person name="Chovatia M."/>
            <person name="Clum A."/>
            <person name="Daum C."/>
            <person name="Haridas S."/>
            <person name="He G."/>
            <person name="LaButti K."/>
            <person name="Lipzen A."/>
            <person name="Mondo S."/>
            <person name="Riley R."/>
            <person name="Salamov A."/>
            <person name="Simmons B.A."/>
            <person name="Magnuson J.K."/>
            <person name="Henrissat B."/>
            <person name="Mortensen U.H."/>
            <person name="Larsen T.O."/>
            <person name="Devries R.P."/>
            <person name="Grigoriev I.V."/>
            <person name="Machida M."/>
            <person name="Baker S.E."/>
            <person name="Andersen M.R."/>
        </authorList>
    </citation>
    <scope>NUCLEOTIDE SEQUENCE [LARGE SCALE GENOMIC DNA]</scope>
    <source>
        <strain evidence="10">CBS 130017</strain>
    </source>
</reference>
<dbReference type="SUPFAM" id="SSF49899">
    <property type="entry name" value="Concanavalin A-like lectins/glucanases"/>
    <property type="match status" value="1"/>
</dbReference>
<gene>
    <name evidence="9" type="ORF">BDV39DRAFT_194258</name>
</gene>
<dbReference type="PANTHER" id="PTHR42812:SF12">
    <property type="entry name" value="BETA-XYLOSIDASE-RELATED"/>
    <property type="match status" value="1"/>
</dbReference>
<dbReference type="AlphaFoldDB" id="A0A5N6WXK8"/>
<keyword evidence="2" id="KW-0732">Signal</keyword>
<dbReference type="Proteomes" id="UP000325945">
    <property type="component" value="Unassembled WGS sequence"/>
</dbReference>
<feature type="active site" description="Proton donor" evidence="5">
    <location>
        <position position="203"/>
    </location>
</feature>
<feature type="active site" description="Proton acceptor" evidence="5">
    <location>
        <position position="15"/>
    </location>
</feature>
<evidence type="ECO:0000313" key="9">
    <source>
        <dbReference type="EMBL" id="KAE8325647.1"/>
    </source>
</evidence>
<dbReference type="GO" id="GO:0005975">
    <property type="term" value="P:carbohydrate metabolic process"/>
    <property type="evidence" value="ECO:0007669"/>
    <property type="project" value="InterPro"/>
</dbReference>
<dbReference type="Pfam" id="PF17851">
    <property type="entry name" value="GH43_C2"/>
    <property type="match status" value="1"/>
</dbReference>
<dbReference type="InterPro" id="IPR051795">
    <property type="entry name" value="Glycosyl_Hydrlase_43"/>
</dbReference>
<keyword evidence="3 7" id="KW-0378">Hydrolase</keyword>
<evidence type="ECO:0000256" key="5">
    <source>
        <dbReference type="PIRSR" id="PIRSR606710-1"/>
    </source>
</evidence>
<dbReference type="CDD" id="cd18617">
    <property type="entry name" value="GH43_XynB-like"/>
    <property type="match status" value="1"/>
</dbReference>
<dbReference type="InterPro" id="IPR013320">
    <property type="entry name" value="ConA-like_dom_sf"/>
</dbReference>
<dbReference type="EMBL" id="ML741806">
    <property type="protein sequence ID" value="KAE8325647.1"/>
    <property type="molecule type" value="Genomic_DNA"/>
</dbReference>
<dbReference type="Gene3D" id="2.115.10.20">
    <property type="entry name" value="Glycosyl hydrolase domain, family 43"/>
    <property type="match status" value="1"/>
</dbReference>
<protein>
    <submittedName>
        <fullName evidence="9">Glycosyl hydrolase</fullName>
    </submittedName>
</protein>
<feature type="domain" description="Beta-xylosidase C-terminal Concanavalin A-like" evidence="8">
    <location>
        <begin position="344"/>
        <end position="510"/>
    </location>
</feature>
<evidence type="ECO:0000259" key="8">
    <source>
        <dbReference type="Pfam" id="PF17851"/>
    </source>
</evidence>
<dbReference type="SUPFAM" id="SSF75005">
    <property type="entry name" value="Arabinanase/levansucrase/invertase"/>
    <property type="match status" value="1"/>
</dbReference>
<evidence type="ECO:0000313" key="10">
    <source>
        <dbReference type="Proteomes" id="UP000325945"/>
    </source>
</evidence>
<organism evidence="9 10">
    <name type="scientific">Aspergillus sergii</name>
    <dbReference type="NCBI Taxonomy" id="1034303"/>
    <lineage>
        <taxon>Eukaryota</taxon>
        <taxon>Fungi</taxon>
        <taxon>Dikarya</taxon>
        <taxon>Ascomycota</taxon>
        <taxon>Pezizomycotina</taxon>
        <taxon>Eurotiomycetes</taxon>
        <taxon>Eurotiomycetidae</taxon>
        <taxon>Eurotiales</taxon>
        <taxon>Aspergillaceae</taxon>
        <taxon>Aspergillus</taxon>
        <taxon>Aspergillus subgen. Circumdati</taxon>
    </lineage>
</organism>
<evidence type="ECO:0000256" key="2">
    <source>
        <dbReference type="ARBA" id="ARBA00022729"/>
    </source>
</evidence>
<dbReference type="InterPro" id="IPR023296">
    <property type="entry name" value="Glyco_hydro_beta-prop_sf"/>
</dbReference>
<feature type="site" description="Important for catalytic activity, responsible for pKa modulation of the active site Glu and correct orientation of both the proton donor and substrate" evidence="6">
    <location>
        <position position="145"/>
    </location>
</feature>
<dbReference type="Pfam" id="PF04616">
    <property type="entry name" value="Glyco_hydro_43"/>
    <property type="match status" value="1"/>
</dbReference>
<evidence type="ECO:0000256" key="6">
    <source>
        <dbReference type="PIRSR" id="PIRSR606710-2"/>
    </source>
</evidence>
<comment type="similarity">
    <text evidence="1 7">Belongs to the glycosyl hydrolase 43 family.</text>
</comment>
<dbReference type="PANTHER" id="PTHR42812">
    <property type="entry name" value="BETA-XYLOSIDASE"/>
    <property type="match status" value="1"/>
</dbReference>
<dbReference type="GO" id="GO:0004553">
    <property type="term" value="F:hydrolase activity, hydrolyzing O-glycosyl compounds"/>
    <property type="evidence" value="ECO:0007669"/>
    <property type="project" value="InterPro"/>
</dbReference>
<keyword evidence="10" id="KW-1185">Reference proteome</keyword>
<evidence type="ECO:0000256" key="3">
    <source>
        <dbReference type="ARBA" id="ARBA00022801"/>
    </source>
</evidence>
<dbReference type="InterPro" id="IPR006710">
    <property type="entry name" value="Glyco_hydro_43"/>
</dbReference>
<sequence>MSTFTNPIIPGFYPDPSCIRVGDVFYMANSSFQFFPGIPIHKSKDLVNWELIGNAINRPSQVSLNQAITKLNNASRREIFTGGIYAPTIRYHKGVFYIVCTNLTGAPDMPSSKDFHPSNFIITTTDLSDPESYSELIYFDFHGIDPSLFFDKDGKVYVQGSWIYGYDQNPATVIRQAEIDVATGQLLSDARDIWSGATGKVPEGPHIYYKDGWYYLLIAEGGTHARHKITMARSRSIWGPFECDPANPVLTAVGSSGVVQCVGHGDLVQDEDGQWWCVMLARREYGGSYPLGRETFLTSVEWVDGEFPVFKEVEIEQRTERQIARKADRKGPVGAHLNSPATLYLRTPLLENYRQNGNEIVLTATDAGLGTPDGPLTFAGRRQTSLDSAASVTIMLSSAVSEDVSYGLTLYKDVFRYAAIQYRTRDSTLALVVQEAGKPLTTVSSHPVQDAVSIRLSITSSVEAYKFGAQICFASATTTDIALGEVPCSAMSGDDFTGTVYGIFASGDGNTVTFRDLEIESR</sequence>
<evidence type="ECO:0000256" key="7">
    <source>
        <dbReference type="RuleBase" id="RU361187"/>
    </source>
</evidence>
<name>A0A5N6WXK8_9EURO</name>
<accession>A0A5N6WXK8</accession>
<dbReference type="InterPro" id="IPR041542">
    <property type="entry name" value="GH43_C2"/>
</dbReference>
<evidence type="ECO:0000256" key="1">
    <source>
        <dbReference type="ARBA" id="ARBA00009865"/>
    </source>
</evidence>
<keyword evidence="4 7" id="KW-0326">Glycosidase</keyword>